<dbReference type="Gene3D" id="1.10.10.10">
    <property type="entry name" value="Winged helix-like DNA-binding domain superfamily/Winged helix DNA-binding domain"/>
    <property type="match status" value="1"/>
</dbReference>
<dbReference type="GO" id="GO:0006351">
    <property type="term" value="P:DNA-templated transcription"/>
    <property type="evidence" value="ECO:0007669"/>
    <property type="project" value="TreeGrafter"/>
</dbReference>
<organism evidence="6 7">
    <name type="scientific">Pseudorhodoferax soli</name>
    <dbReference type="NCBI Taxonomy" id="545864"/>
    <lineage>
        <taxon>Bacteria</taxon>
        <taxon>Pseudomonadati</taxon>
        <taxon>Pseudomonadota</taxon>
        <taxon>Betaproteobacteria</taxon>
        <taxon>Burkholderiales</taxon>
        <taxon>Comamonadaceae</taxon>
    </lineage>
</organism>
<dbReference type="PANTHER" id="PTHR30537:SF35">
    <property type="entry name" value="TRANSCRIPTIONAL REGULATORY PROTEIN"/>
    <property type="match status" value="1"/>
</dbReference>
<name>A0A368XMW4_9BURK</name>
<protein>
    <submittedName>
        <fullName evidence="6">DNA-binding transcriptional LysR family regulator</fullName>
    </submittedName>
</protein>
<dbReference type="InterPro" id="IPR005119">
    <property type="entry name" value="LysR_subst-bd"/>
</dbReference>
<dbReference type="SUPFAM" id="SSF53850">
    <property type="entry name" value="Periplasmic binding protein-like II"/>
    <property type="match status" value="1"/>
</dbReference>
<dbReference type="CDD" id="cd08422">
    <property type="entry name" value="PBP2_CrgA_like"/>
    <property type="match status" value="1"/>
</dbReference>
<keyword evidence="3 6" id="KW-0238">DNA-binding</keyword>
<comment type="similarity">
    <text evidence="1">Belongs to the LysR transcriptional regulatory family.</text>
</comment>
<sequence>MSMRVFVQIADRGSLSAASAALDISRAMTSRYLESLEEWLGVRLLHRTTRKLSLTDAGEQALQRCRDMVELSDEVKANASQAGEVQGRLRVTSSPSFAEAQLTAAVVEFQRLHPKVAVDLVTTDRTVDLVEDRIDLAVRISNRVDEGLVARRLATCHSLLCASPAYVELAGEPKVPSDLKTHQCIVNSTGFEPTYHLKSGGDVIAVDVRASLTANETSVVRAAVLAGAGIAMLPTYYVADDIATGTLCVILPEFTLEPMGVQAVYLSRRHQPHPLRLLIEFLAERFGGSVAPWDRAHGGLGLGKKLLA</sequence>
<dbReference type="PROSITE" id="PS50931">
    <property type="entry name" value="HTH_LYSR"/>
    <property type="match status" value="1"/>
</dbReference>
<dbReference type="Pfam" id="PF03466">
    <property type="entry name" value="LysR_substrate"/>
    <property type="match status" value="1"/>
</dbReference>
<dbReference type="AlphaFoldDB" id="A0A368XMW4"/>
<dbReference type="Gene3D" id="3.40.190.290">
    <property type="match status" value="1"/>
</dbReference>
<dbReference type="GO" id="GO:0003700">
    <property type="term" value="F:DNA-binding transcription factor activity"/>
    <property type="evidence" value="ECO:0007669"/>
    <property type="project" value="InterPro"/>
</dbReference>
<feature type="domain" description="HTH lysR-type" evidence="5">
    <location>
        <begin position="1"/>
        <end position="55"/>
    </location>
</feature>
<reference evidence="6 7" key="1">
    <citation type="submission" date="2018-07" db="EMBL/GenBank/DDBJ databases">
        <title>Genomic Encyclopedia of Type Strains, Phase IV (KMG-IV): sequencing the most valuable type-strain genomes for metagenomic binning, comparative biology and taxonomic classification.</title>
        <authorList>
            <person name="Goeker M."/>
        </authorList>
    </citation>
    <scope>NUCLEOTIDE SEQUENCE [LARGE SCALE GENOMIC DNA]</scope>
    <source>
        <strain evidence="6 7">DSM 21634</strain>
    </source>
</reference>
<dbReference type="FunFam" id="1.10.10.10:FF:000001">
    <property type="entry name" value="LysR family transcriptional regulator"/>
    <property type="match status" value="1"/>
</dbReference>
<gene>
    <name evidence="6" type="ORF">DES41_10666</name>
</gene>
<evidence type="ECO:0000259" key="5">
    <source>
        <dbReference type="PROSITE" id="PS50931"/>
    </source>
</evidence>
<dbReference type="InterPro" id="IPR058163">
    <property type="entry name" value="LysR-type_TF_proteobact-type"/>
</dbReference>
<evidence type="ECO:0000256" key="2">
    <source>
        <dbReference type="ARBA" id="ARBA00023015"/>
    </source>
</evidence>
<dbReference type="Proteomes" id="UP000252884">
    <property type="component" value="Unassembled WGS sequence"/>
</dbReference>
<keyword evidence="4" id="KW-0804">Transcription</keyword>
<evidence type="ECO:0000313" key="6">
    <source>
        <dbReference type="EMBL" id="RCW69195.1"/>
    </source>
</evidence>
<evidence type="ECO:0000256" key="3">
    <source>
        <dbReference type="ARBA" id="ARBA00023125"/>
    </source>
</evidence>
<dbReference type="Pfam" id="PF00126">
    <property type="entry name" value="HTH_1"/>
    <property type="match status" value="1"/>
</dbReference>
<evidence type="ECO:0000313" key="7">
    <source>
        <dbReference type="Proteomes" id="UP000252884"/>
    </source>
</evidence>
<accession>A0A368XMW4</accession>
<dbReference type="GO" id="GO:0043565">
    <property type="term" value="F:sequence-specific DNA binding"/>
    <property type="evidence" value="ECO:0007669"/>
    <property type="project" value="TreeGrafter"/>
</dbReference>
<dbReference type="FunFam" id="3.40.190.290:FF:000001">
    <property type="entry name" value="Transcriptional regulator, LysR family"/>
    <property type="match status" value="1"/>
</dbReference>
<proteinExistence type="inferred from homology"/>
<evidence type="ECO:0000256" key="4">
    <source>
        <dbReference type="ARBA" id="ARBA00023163"/>
    </source>
</evidence>
<dbReference type="InterPro" id="IPR036388">
    <property type="entry name" value="WH-like_DNA-bd_sf"/>
</dbReference>
<dbReference type="InterPro" id="IPR000847">
    <property type="entry name" value="LysR_HTH_N"/>
</dbReference>
<dbReference type="PANTHER" id="PTHR30537">
    <property type="entry name" value="HTH-TYPE TRANSCRIPTIONAL REGULATOR"/>
    <property type="match status" value="1"/>
</dbReference>
<evidence type="ECO:0000256" key="1">
    <source>
        <dbReference type="ARBA" id="ARBA00009437"/>
    </source>
</evidence>
<keyword evidence="7" id="KW-1185">Reference proteome</keyword>
<dbReference type="EMBL" id="QPJK01000006">
    <property type="protein sequence ID" value="RCW69195.1"/>
    <property type="molecule type" value="Genomic_DNA"/>
</dbReference>
<keyword evidence="2" id="KW-0805">Transcription regulation</keyword>
<dbReference type="InterPro" id="IPR036390">
    <property type="entry name" value="WH_DNA-bd_sf"/>
</dbReference>
<dbReference type="SUPFAM" id="SSF46785">
    <property type="entry name" value="Winged helix' DNA-binding domain"/>
    <property type="match status" value="1"/>
</dbReference>
<comment type="caution">
    <text evidence="6">The sequence shown here is derived from an EMBL/GenBank/DDBJ whole genome shotgun (WGS) entry which is preliminary data.</text>
</comment>